<organism evidence="1 2">
    <name type="scientific">Sphaeroforma arctica JP610</name>
    <dbReference type="NCBI Taxonomy" id="667725"/>
    <lineage>
        <taxon>Eukaryota</taxon>
        <taxon>Ichthyosporea</taxon>
        <taxon>Ichthyophonida</taxon>
        <taxon>Sphaeroforma</taxon>
    </lineage>
</organism>
<evidence type="ECO:0000313" key="1">
    <source>
        <dbReference type="EMBL" id="KNC70493.1"/>
    </source>
</evidence>
<keyword evidence="2" id="KW-1185">Reference proteome</keyword>
<dbReference type="Proteomes" id="UP000054560">
    <property type="component" value="Unassembled WGS sequence"/>
</dbReference>
<dbReference type="RefSeq" id="XP_014144395.1">
    <property type="nucleotide sequence ID" value="XM_014288920.1"/>
</dbReference>
<dbReference type="AlphaFoldDB" id="A0A0L0F2U4"/>
<proteinExistence type="predicted"/>
<accession>A0A0L0F2U4</accession>
<gene>
    <name evidence="1" type="ORF">SARC_16977</name>
</gene>
<dbReference type="GeneID" id="25917481"/>
<dbReference type="EMBL" id="KQ251024">
    <property type="protein sequence ID" value="KNC70493.1"/>
    <property type="molecule type" value="Genomic_DNA"/>
</dbReference>
<sequence length="59" mass="6748">ACQVTDGSHSNPDSRPDHTLMVELMDSYDEFIAIAARLATHFKKGFEYTGEVWENHIHE</sequence>
<feature type="non-terminal residue" evidence="1">
    <location>
        <position position="1"/>
    </location>
</feature>
<reference evidence="1 2" key="1">
    <citation type="submission" date="2011-02" db="EMBL/GenBank/DDBJ databases">
        <title>The Genome Sequence of Sphaeroforma arctica JP610.</title>
        <authorList>
            <consortium name="The Broad Institute Genome Sequencing Platform"/>
            <person name="Russ C."/>
            <person name="Cuomo C."/>
            <person name="Young S.K."/>
            <person name="Zeng Q."/>
            <person name="Gargeya S."/>
            <person name="Alvarado L."/>
            <person name="Berlin A."/>
            <person name="Chapman S.B."/>
            <person name="Chen Z."/>
            <person name="Freedman E."/>
            <person name="Gellesch M."/>
            <person name="Goldberg J."/>
            <person name="Griggs A."/>
            <person name="Gujja S."/>
            <person name="Heilman E."/>
            <person name="Heiman D."/>
            <person name="Howarth C."/>
            <person name="Mehta T."/>
            <person name="Neiman D."/>
            <person name="Pearson M."/>
            <person name="Roberts A."/>
            <person name="Saif S."/>
            <person name="Shea T."/>
            <person name="Shenoy N."/>
            <person name="Sisk P."/>
            <person name="Stolte C."/>
            <person name="Sykes S."/>
            <person name="White J."/>
            <person name="Yandava C."/>
            <person name="Burger G."/>
            <person name="Gray M.W."/>
            <person name="Holland P.W.H."/>
            <person name="King N."/>
            <person name="Lang F.B.F."/>
            <person name="Roger A.J."/>
            <person name="Ruiz-Trillo I."/>
            <person name="Haas B."/>
            <person name="Nusbaum C."/>
            <person name="Birren B."/>
        </authorList>
    </citation>
    <scope>NUCLEOTIDE SEQUENCE [LARGE SCALE GENOMIC DNA]</scope>
    <source>
        <strain evidence="1 2">JP610</strain>
    </source>
</reference>
<name>A0A0L0F2U4_9EUKA</name>
<protein>
    <submittedName>
        <fullName evidence="1">Uncharacterized protein</fullName>
    </submittedName>
</protein>
<evidence type="ECO:0000313" key="2">
    <source>
        <dbReference type="Proteomes" id="UP000054560"/>
    </source>
</evidence>